<reference evidence="2 3" key="1">
    <citation type="journal article" date="2018" name="Mol. Plant">
        <title>The genome of Artemisia annua provides insight into the evolution of Asteraceae family and artemisinin biosynthesis.</title>
        <authorList>
            <person name="Shen Q."/>
            <person name="Zhang L."/>
            <person name="Liao Z."/>
            <person name="Wang S."/>
            <person name="Yan T."/>
            <person name="Shi P."/>
            <person name="Liu M."/>
            <person name="Fu X."/>
            <person name="Pan Q."/>
            <person name="Wang Y."/>
            <person name="Lv Z."/>
            <person name="Lu X."/>
            <person name="Zhang F."/>
            <person name="Jiang W."/>
            <person name="Ma Y."/>
            <person name="Chen M."/>
            <person name="Hao X."/>
            <person name="Li L."/>
            <person name="Tang Y."/>
            <person name="Lv G."/>
            <person name="Zhou Y."/>
            <person name="Sun X."/>
            <person name="Brodelius P.E."/>
            <person name="Rose J.K.C."/>
            <person name="Tang K."/>
        </authorList>
    </citation>
    <scope>NUCLEOTIDE SEQUENCE [LARGE SCALE GENOMIC DNA]</scope>
    <source>
        <strain evidence="3">cv. Huhao1</strain>
        <tissue evidence="2">Leaf</tissue>
    </source>
</reference>
<feature type="compositionally biased region" description="Polar residues" evidence="1">
    <location>
        <begin position="163"/>
        <end position="173"/>
    </location>
</feature>
<sequence>MAEKRGIGVKHNLKFDVKSGSNEKIQGSNAKQDVEDFEFGRNSIVKSDRGVNQLKVDVKSGSGETSKRLIAKDDVQDLNFRCYGNRTDHHASSLREREMMEPLLMTGLVRQKVFTKNMFPLSITTTSLGVILTPPQLFRTVGPFDPVYGPVGESPCHGGGTGRRNQPDSNKTKGLTAVDGGNRTRNPNENISTINRSNTIVVPRANETPIVVNEGKGAGQWFKKWLCLGWFANKQRNL</sequence>
<feature type="region of interest" description="Disordered" evidence="1">
    <location>
        <begin position="151"/>
        <end position="189"/>
    </location>
</feature>
<evidence type="ECO:0000256" key="1">
    <source>
        <dbReference type="SAM" id="MobiDB-lite"/>
    </source>
</evidence>
<dbReference type="Proteomes" id="UP000245207">
    <property type="component" value="Unassembled WGS sequence"/>
</dbReference>
<organism evidence="2 3">
    <name type="scientific">Artemisia annua</name>
    <name type="common">Sweet wormwood</name>
    <dbReference type="NCBI Taxonomy" id="35608"/>
    <lineage>
        <taxon>Eukaryota</taxon>
        <taxon>Viridiplantae</taxon>
        <taxon>Streptophyta</taxon>
        <taxon>Embryophyta</taxon>
        <taxon>Tracheophyta</taxon>
        <taxon>Spermatophyta</taxon>
        <taxon>Magnoliopsida</taxon>
        <taxon>eudicotyledons</taxon>
        <taxon>Gunneridae</taxon>
        <taxon>Pentapetalae</taxon>
        <taxon>asterids</taxon>
        <taxon>campanulids</taxon>
        <taxon>Asterales</taxon>
        <taxon>Asteraceae</taxon>
        <taxon>Asteroideae</taxon>
        <taxon>Anthemideae</taxon>
        <taxon>Artemisiinae</taxon>
        <taxon>Artemisia</taxon>
    </lineage>
</organism>
<name>A0A2U1QEK4_ARTAN</name>
<proteinExistence type="predicted"/>
<protein>
    <submittedName>
        <fullName evidence="2">Uncharacterized protein</fullName>
    </submittedName>
</protein>
<keyword evidence="3" id="KW-1185">Reference proteome</keyword>
<gene>
    <name evidence="2" type="ORF">CTI12_AA040180</name>
</gene>
<evidence type="ECO:0000313" key="2">
    <source>
        <dbReference type="EMBL" id="PWA96397.1"/>
    </source>
</evidence>
<accession>A0A2U1QEK4</accession>
<dbReference type="AlphaFoldDB" id="A0A2U1QEK4"/>
<evidence type="ECO:0000313" key="3">
    <source>
        <dbReference type="Proteomes" id="UP000245207"/>
    </source>
</evidence>
<comment type="caution">
    <text evidence="2">The sequence shown here is derived from an EMBL/GenBank/DDBJ whole genome shotgun (WGS) entry which is preliminary data.</text>
</comment>
<dbReference type="EMBL" id="PKPP01000181">
    <property type="protein sequence ID" value="PWA96397.1"/>
    <property type="molecule type" value="Genomic_DNA"/>
</dbReference>